<dbReference type="AlphaFoldDB" id="A0A0D2P9R1"/>
<feature type="region of interest" description="Disordered" evidence="1">
    <location>
        <begin position="89"/>
        <end position="121"/>
    </location>
</feature>
<dbReference type="EMBL" id="KN817523">
    <property type="protein sequence ID" value="KJA27634.1"/>
    <property type="molecule type" value="Genomic_DNA"/>
</dbReference>
<dbReference type="Proteomes" id="UP000054270">
    <property type="component" value="Unassembled WGS sequence"/>
</dbReference>
<feature type="region of interest" description="Disordered" evidence="1">
    <location>
        <begin position="1"/>
        <end position="30"/>
    </location>
</feature>
<organism evidence="2 3">
    <name type="scientific">Hypholoma sublateritium (strain FD-334 SS-4)</name>
    <dbReference type="NCBI Taxonomy" id="945553"/>
    <lineage>
        <taxon>Eukaryota</taxon>
        <taxon>Fungi</taxon>
        <taxon>Dikarya</taxon>
        <taxon>Basidiomycota</taxon>
        <taxon>Agaricomycotina</taxon>
        <taxon>Agaricomycetes</taxon>
        <taxon>Agaricomycetidae</taxon>
        <taxon>Agaricales</taxon>
        <taxon>Agaricineae</taxon>
        <taxon>Strophariaceae</taxon>
        <taxon>Hypholoma</taxon>
    </lineage>
</organism>
<proteinExistence type="predicted"/>
<evidence type="ECO:0000313" key="2">
    <source>
        <dbReference type="EMBL" id="KJA27634.1"/>
    </source>
</evidence>
<evidence type="ECO:0000313" key="3">
    <source>
        <dbReference type="Proteomes" id="UP000054270"/>
    </source>
</evidence>
<sequence>MTQDAVSDALALHHTPPTSPPRSLAAPTSCSPLALPHAKSLACIGEVQTSAAARHPAQYATSFALVTPPFSFRPPPSTLRGPQLRAAVLRSSPSPPHSFRRELRRPRSLGSRGPRFPPRARRRSTLCALRALIPGTQDRRIKQARRGSVERSAARASARRAVFHQTPRARVRAYEATHTSDGPLARC</sequence>
<reference evidence="3" key="1">
    <citation type="submission" date="2014-04" db="EMBL/GenBank/DDBJ databases">
        <title>Evolutionary Origins and Diversification of the Mycorrhizal Mutualists.</title>
        <authorList>
            <consortium name="DOE Joint Genome Institute"/>
            <consortium name="Mycorrhizal Genomics Consortium"/>
            <person name="Kohler A."/>
            <person name="Kuo A."/>
            <person name="Nagy L.G."/>
            <person name="Floudas D."/>
            <person name="Copeland A."/>
            <person name="Barry K.W."/>
            <person name="Cichocki N."/>
            <person name="Veneault-Fourrey C."/>
            <person name="LaButti K."/>
            <person name="Lindquist E.A."/>
            <person name="Lipzen A."/>
            <person name="Lundell T."/>
            <person name="Morin E."/>
            <person name="Murat C."/>
            <person name="Riley R."/>
            <person name="Ohm R."/>
            <person name="Sun H."/>
            <person name="Tunlid A."/>
            <person name="Henrissat B."/>
            <person name="Grigoriev I.V."/>
            <person name="Hibbett D.S."/>
            <person name="Martin F."/>
        </authorList>
    </citation>
    <scope>NUCLEOTIDE SEQUENCE [LARGE SCALE GENOMIC DNA]</scope>
    <source>
        <strain evidence="3">FD-334 SS-4</strain>
    </source>
</reference>
<accession>A0A0D2P9R1</accession>
<gene>
    <name evidence="2" type="ORF">HYPSUDRAFT_212250</name>
</gene>
<evidence type="ECO:0000256" key="1">
    <source>
        <dbReference type="SAM" id="MobiDB-lite"/>
    </source>
</evidence>
<keyword evidence="3" id="KW-1185">Reference proteome</keyword>
<name>A0A0D2P9R1_HYPSF</name>
<feature type="region of interest" description="Disordered" evidence="1">
    <location>
        <begin position="138"/>
        <end position="161"/>
    </location>
</feature>
<protein>
    <submittedName>
        <fullName evidence="2">Uncharacterized protein</fullName>
    </submittedName>
</protein>
<feature type="compositionally biased region" description="Basic and acidic residues" evidence="1">
    <location>
        <begin position="138"/>
        <end position="153"/>
    </location>
</feature>